<feature type="non-terminal residue" evidence="1">
    <location>
        <position position="64"/>
    </location>
</feature>
<reference evidence="1" key="1">
    <citation type="submission" date="2022-11" db="EMBL/GenBank/DDBJ databases">
        <title>Chromosome-level genome of Pogonophryne albipinna.</title>
        <authorList>
            <person name="Jo E."/>
        </authorList>
    </citation>
    <scope>NUCLEOTIDE SEQUENCE</scope>
    <source>
        <strain evidence="1">SGF0006</strain>
        <tissue evidence="1">Muscle</tissue>
    </source>
</reference>
<protein>
    <submittedName>
        <fullName evidence="1">Uncharacterized protein</fullName>
    </submittedName>
</protein>
<gene>
    <name evidence="1" type="ORF">JOQ06_028633</name>
</gene>
<dbReference type="EMBL" id="JAPTMU010000008">
    <property type="protein sequence ID" value="KAJ4939173.1"/>
    <property type="molecule type" value="Genomic_DNA"/>
</dbReference>
<name>A0AAD6BAF9_9TELE</name>
<accession>A0AAD6BAF9</accession>
<sequence length="64" mass="6963">TICTCTAAWECGMGLEVWERECKAHRLSNHHQLHVAHTSSSSGFSPAVIPLFSAPREAAVQALM</sequence>
<dbReference type="AlphaFoldDB" id="A0AAD6BAF9"/>
<dbReference type="Proteomes" id="UP001219934">
    <property type="component" value="Unassembled WGS sequence"/>
</dbReference>
<organism evidence="1 2">
    <name type="scientific">Pogonophryne albipinna</name>
    <dbReference type="NCBI Taxonomy" id="1090488"/>
    <lineage>
        <taxon>Eukaryota</taxon>
        <taxon>Metazoa</taxon>
        <taxon>Chordata</taxon>
        <taxon>Craniata</taxon>
        <taxon>Vertebrata</taxon>
        <taxon>Euteleostomi</taxon>
        <taxon>Actinopterygii</taxon>
        <taxon>Neopterygii</taxon>
        <taxon>Teleostei</taxon>
        <taxon>Neoteleostei</taxon>
        <taxon>Acanthomorphata</taxon>
        <taxon>Eupercaria</taxon>
        <taxon>Perciformes</taxon>
        <taxon>Notothenioidei</taxon>
        <taxon>Pogonophryne</taxon>
    </lineage>
</organism>
<evidence type="ECO:0000313" key="1">
    <source>
        <dbReference type="EMBL" id="KAJ4939173.1"/>
    </source>
</evidence>
<proteinExistence type="predicted"/>
<feature type="non-terminal residue" evidence="1">
    <location>
        <position position="1"/>
    </location>
</feature>
<keyword evidence="2" id="KW-1185">Reference proteome</keyword>
<evidence type="ECO:0000313" key="2">
    <source>
        <dbReference type="Proteomes" id="UP001219934"/>
    </source>
</evidence>
<comment type="caution">
    <text evidence="1">The sequence shown here is derived from an EMBL/GenBank/DDBJ whole genome shotgun (WGS) entry which is preliminary data.</text>
</comment>